<evidence type="ECO:0000256" key="2">
    <source>
        <dbReference type="ARBA" id="ARBA00022729"/>
    </source>
</evidence>
<evidence type="ECO:0000256" key="4">
    <source>
        <dbReference type="ARBA" id="ARBA00023139"/>
    </source>
</evidence>
<dbReference type="GO" id="GO:0016020">
    <property type="term" value="C:membrane"/>
    <property type="evidence" value="ECO:0007669"/>
    <property type="project" value="UniProtKB-SubCell"/>
</dbReference>
<protein>
    <recommendedName>
        <fullName evidence="6">Lipoprotein</fullName>
    </recommendedName>
</protein>
<proteinExistence type="inferred from homology"/>
<comment type="similarity">
    <text evidence="6">Belongs to the nlpA lipoprotein family.</text>
</comment>
<gene>
    <name evidence="9" type="ORF">EF384_05540</name>
</gene>
<dbReference type="PROSITE" id="PS51257">
    <property type="entry name" value="PROKAR_LIPOPROTEIN"/>
    <property type="match status" value="1"/>
</dbReference>
<sequence>MKKWQKGLVTILGASGLLLAACGNQAASSDSASDTASSETASEGLMDDGVLTVGVTAGPHEEIFNFIKDKAAEDGFEIELVVFNDYVKPNTALAEGELDINSIQTGPYLETVIADTGYEITPIFENITIPMGIYSEQYDTVDELQEGDTIAIPNTPSQEGRALLVLENAGVITLPEGLGIDATVDDIEENPLNLEFITGDPAQFIAQLPDVAAAGINSNYILDAGLSAKDLAIAMEDSEDTTWVNLVVARTENAEDPALAQLEEYYKTDEVKAFIDETFQGAVVASW</sequence>
<evidence type="ECO:0000256" key="1">
    <source>
        <dbReference type="ARBA" id="ARBA00004635"/>
    </source>
</evidence>
<dbReference type="SUPFAM" id="SSF53850">
    <property type="entry name" value="Periplasmic binding protein-like II"/>
    <property type="match status" value="1"/>
</dbReference>
<evidence type="ECO:0000313" key="9">
    <source>
        <dbReference type="EMBL" id="RPA60453.1"/>
    </source>
</evidence>
<dbReference type="AlphaFoldDB" id="A0A3N4GCC1"/>
<dbReference type="PANTHER" id="PTHR30429">
    <property type="entry name" value="D-METHIONINE-BINDING LIPOPROTEIN METQ"/>
    <property type="match status" value="1"/>
</dbReference>
<dbReference type="Pfam" id="PF03180">
    <property type="entry name" value="Lipoprotein_9"/>
    <property type="match status" value="1"/>
</dbReference>
<feature type="lipid moiety-binding region" description="S-diacylglycerol cysteine" evidence="7">
    <location>
        <position position="22"/>
    </location>
</feature>
<accession>A0A3N4GCC1</accession>
<keyword evidence="3" id="KW-0472">Membrane</keyword>
<dbReference type="Proteomes" id="UP000273977">
    <property type="component" value="Unassembled WGS sequence"/>
</dbReference>
<keyword evidence="5 6" id="KW-0449">Lipoprotein</keyword>
<dbReference type="Gene3D" id="3.40.190.10">
    <property type="entry name" value="Periplasmic binding protein-like II"/>
    <property type="match status" value="2"/>
</dbReference>
<dbReference type="RefSeq" id="WP_123780071.1">
    <property type="nucleotide sequence ID" value="NZ_RKMG01000015.1"/>
</dbReference>
<reference evidence="9 10" key="1">
    <citation type="submission" date="2018-11" db="EMBL/GenBank/DDBJ databases">
        <title>Aerococcus sp. SJQ22, whole genome shotgun sequence.</title>
        <authorList>
            <person name="Sun L."/>
            <person name="Gao X."/>
            <person name="Chen W."/>
            <person name="Huang K."/>
        </authorList>
    </citation>
    <scope>NUCLEOTIDE SEQUENCE [LARGE SCALE GENOMIC DNA]</scope>
    <source>
        <strain evidence="9 10">SJQ22</strain>
    </source>
</reference>
<keyword evidence="10" id="KW-1185">Reference proteome</keyword>
<dbReference type="OrthoDB" id="9812878at2"/>
<organism evidence="9 10">
    <name type="scientific">Aerococcus agrisoli</name>
    <dbReference type="NCBI Taxonomy" id="2487350"/>
    <lineage>
        <taxon>Bacteria</taxon>
        <taxon>Bacillati</taxon>
        <taxon>Bacillota</taxon>
        <taxon>Bacilli</taxon>
        <taxon>Lactobacillales</taxon>
        <taxon>Aerococcaceae</taxon>
        <taxon>Aerococcus</taxon>
    </lineage>
</organism>
<evidence type="ECO:0000256" key="5">
    <source>
        <dbReference type="ARBA" id="ARBA00023288"/>
    </source>
</evidence>
<comment type="subcellular location">
    <subcellularLocation>
        <location evidence="1">Membrane</location>
        <topology evidence="1">Lipid-anchor</topology>
    </subcellularLocation>
</comment>
<evidence type="ECO:0000256" key="3">
    <source>
        <dbReference type="ARBA" id="ARBA00023136"/>
    </source>
</evidence>
<keyword evidence="2 8" id="KW-0732">Signal</keyword>
<evidence type="ECO:0000256" key="8">
    <source>
        <dbReference type="SAM" id="SignalP"/>
    </source>
</evidence>
<dbReference type="EMBL" id="RKMG01000015">
    <property type="protein sequence ID" value="RPA60453.1"/>
    <property type="molecule type" value="Genomic_DNA"/>
</dbReference>
<comment type="caution">
    <text evidence="9">The sequence shown here is derived from an EMBL/GenBank/DDBJ whole genome shotgun (WGS) entry which is preliminary data.</text>
</comment>
<dbReference type="InterPro" id="IPR004872">
    <property type="entry name" value="Lipoprotein_NlpA"/>
</dbReference>
<dbReference type="PIRSF" id="PIRSF002854">
    <property type="entry name" value="MetQ"/>
    <property type="match status" value="1"/>
</dbReference>
<feature type="chain" id="PRO_5038384058" description="Lipoprotein" evidence="8">
    <location>
        <begin position="21"/>
        <end position="287"/>
    </location>
</feature>
<name>A0A3N4GCC1_9LACT</name>
<evidence type="ECO:0000256" key="7">
    <source>
        <dbReference type="PIRSR" id="PIRSR002854-1"/>
    </source>
</evidence>
<evidence type="ECO:0000313" key="10">
    <source>
        <dbReference type="Proteomes" id="UP000273977"/>
    </source>
</evidence>
<feature type="signal peptide" evidence="8">
    <location>
        <begin position="1"/>
        <end position="20"/>
    </location>
</feature>
<dbReference type="PANTHER" id="PTHR30429:SF1">
    <property type="entry name" value="D-METHIONINE-BINDING LIPOPROTEIN METQ-RELATED"/>
    <property type="match status" value="1"/>
</dbReference>
<evidence type="ECO:0000256" key="6">
    <source>
        <dbReference type="PIRNR" id="PIRNR002854"/>
    </source>
</evidence>
<keyword evidence="4" id="KW-0564">Palmitate</keyword>